<dbReference type="EMBL" id="JBHSFU010000004">
    <property type="protein sequence ID" value="MFC4557608.1"/>
    <property type="molecule type" value="Genomic_DNA"/>
</dbReference>
<proteinExistence type="predicted"/>
<dbReference type="Gene3D" id="3.40.50.300">
    <property type="entry name" value="P-loop containing nucleotide triphosphate hydrolases"/>
    <property type="match status" value="1"/>
</dbReference>
<dbReference type="SUPFAM" id="SSF52540">
    <property type="entry name" value="P-loop containing nucleoside triphosphate hydrolases"/>
    <property type="match status" value="1"/>
</dbReference>
<accession>A0ABV9DID5</accession>
<dbReference type="InterPro" id="IPR050625">
    <property type="entry name" value="ParA/MinD_ATPase"/>
</dbReference>
<dbReference type="PANTHER" id="PTHR43384">
    <property type="entry name" value="SEPTUM SITE-DETERMINING PROTEIN MIND HOMOLOG, CHLOROPLASTIC-RELATED"/>
    <property type="match status" value="1"/>
</dbReference>
<sequence>MISPDKKKQTVAVCSATGGQGRTSVTVNLAAFLAARQTKVTILDADLQFGDLAMALDIDAPVTLADIAEQSDSTNSISYLNRHPSGLDLIAAPKRPEQADMVNNDLLNGVMDELQTVSEVLFVETQAGLTDHTLQAVEKADRILVVTTPGMISLKNARLMIETLDALGMKDKVRLVVNQSTAPSAVKAGNIAELTKVSEIFHLPYDLKNTAQALDTGMPIVISNPKLEYAKAIERMAKKLFVVERSTEKKVQVRGLFRIKKSKRTRGKQR</sequence>
<keyword evidence="4" id="KW-1185">Reference proteome</keyword>
<evidence type="ECO:0000256" key="2">
    <source>
        <dbReference type="ARBA" id="ARBA00022840"/>
    </source>
</evidence>
<reference evidence="4" key="1">
    <citation type="journal article" date="2019" name="Int. J. Syst. Evol. Microbiol.">
        <title>The Global Catalogue of Microorganisms (GCM) 10K type strain sequencing project: providing services to taxonomists for standard genome sequencing and annotation.</title>
        <authorList>
            <consortium name="The Broad Institute Genomics Platform"/>
            <consortium name="The Broad Institute Genome Sequencing Center for Infectious Disease"/>
            <person name="Wu L."/>
            <person name="Ma J."/>
        </authorList>
    </citation>
    <scope>NUCLEOTIDE SEQUENCE [LARGE SCALE GENOMIC DNA]</scope>
    <source>
        <strain evidence="4">CGMCC 4.7426</strain>
    </source>
</reference>
<dbReference type="Pfam" id="PF10609">
    <property type="entry name" value="ParA"/>
    <property type="match status" value="1"/>
</dbReference>
<keyword evidence="1" id="KW-0547">Nucleotide-binding</keyword>
<evidence type="ECO:0000256" key="1">
    <source>
        <dbReference type="ARBA" id="ARBA00022741"/>
    </source>
</evidence>
<gene>
    <name evidence="3" type="ORF">ACFO3D_05225</name>
</gene>
<organism evidence="3 4">
    <name type="scientific">Virgibacillus kekensis</name>
    <dbReference type="NCBI Taxonomy" id="202261"/>
    <lineage>
        <taxon>Bacteria</taxon>
        <taxon>Bacillati</taxon>
        <taxon>Bacillota</taxon>
        <taxon>Bacilli</taxon>
        <taxon>Bacillales</taxon>
        <taxon>Bacillaceae</taxon>
        <taxon>Virgibacillus</taxon>
    </lineage>
</organism>
<dbReference type="PANTHER" id="PTHR43384:SF13">
    <property type="entry name" value="SLR0110 PROTEIN"/>
    <property type="match status" value="1"/>
</dbReference>
<dbReference type="InterPro" id="IPR027417">
    <property type="entry name" value="P-loop_NTPase"/>
</dbReference>
<protein>
    <submittedName>
        <fullName evidence="3">CpaE family protein</fullName>
    </submittedName>
</protein>
<dbReference type="InterPro" id="IPR033756">
    <property type="entry name" value="YlxH/NBP35"/>
</dbReference>
<comment type="caution">
    <text evidence="3">The sequence shown here is derived from an EMBL/GenBank/DDBJ whole genome shotgun (WGS) entry which is preliminary data.</text>
</comment>
<dbReference type="RefSeq" id="WP_390293583.1">
    <property type="nucleotide sequence ID" value="NZ_JBHSFU010000004.1"/>
</dbReference>
<dbReference type="Proteomes" id="UP001595989">
    <property type="component" value="Unassembled WGS sequence"/>
</dbReference>
<evidence type="ECO:0000313" key="4">
    <source>
        <dbReference type="Proteomes" id="UP001595989"/>
    </source>
</evidence>
<name>A0ABV9DID5_9BACI</name>
<evidence type="ECO:0000313" key="3">
    <source>
        <dbReference type="EMBL" id="MFC4557608.1"/>
    </source>
</evidence>
<keyword evidence="2" id="KW-0067">ATP-binding</keyword>